<dbReference type="SMART" id="SM00471">
    <property type="entry name" value="HDc"/>
    <property type="match status" value="1"/>
</dbReference>
<dbReference type="SUPFAM" id="SSF109604">
    <property type="entry name" value="HD-domain/PDEase-like"/>
    <property type="match status" value="1"/>
</dbReference>
<evidence type="ECO:0000259" key="1">
    <source>
        <dbReference type="PROSITE" id="PS51831"/>
    </source>
</evidence>
<proteinExistence type="predicted"/>
<dbReference type="Pfam" id="PF01966">
    <property type="entry name" value="HD"/>
    <property type="match status" value="1"/>
</dbReference>
<evidence type="ECO:0000313" key="2">
    <source>
        <dbReference type="EMBL" id="SEF64297.1"/>
    </source>
</evidence>
<dbReference type="EMBL" id="FNVG01000002">
    <property type="protein sequence ID" value="SEF64297.1"/>
    <property type="molecule type" value="Genomic_DNA"/>
</dbReference>
<sequence length="210" mass="23628">MFDTQWTPSFLNFIQQEMKTDAAHDLNHVVRVVKCAEALALDECANLAVVMPAAYLHDCFTFPKSHPERSSSSHIAAEKACQFLTKVNYPSEHLQAIHHAIVAHSYSANVTPETLEAKIVQDADRLDALGAIGVTRCIQVATSLDRQLYAECDPFCVYREPDDSQFTLDHFYTKLFSIADTMQTEAGKQEAQQRVAFMKQYLNQLGREIA</sequence>
<reference evidence="3" key="1">
    <citation type="submission" date="2016-10" db="EMBL/GenBank/DDBJ databases">
        <authorList>
            <person name="Varghese N."/>
            <person name="Submissions S."/>
        </authorList>
    </citation>
    <scope>NUCLEOTIDE SEQUENCE [LARGE SCALE GENOMIC DNA]</scope>
    <source>
        <strain evidence="3">CGMCC 1.7062</strain>
    </source>
</reference>
<keyword evidence="3" id="KW-1185">Reference proteome</keyword>
<dbReference type="PANTHER" id="PTHR33594">
    <property type="entry name" value="SUPERFAMILY HYDROLASE, PUTATIVE (AFU_ORTHOLOGUE AFUA_1G03035)-RELATED"/>
    <property type="match status" value="1"/>
</dbReference>
<dbReference type="InterPro" id="IPR006674">
    <property type="entry name" value="HD_domain"/>
</dbReference>
<dbReference type="CDD" id="cd00077">
    <property type="entry name" value="HDc"/>
    <property type="match status" value="1"/>
</dbReference>
<protein>
    <recommendedName>
        <fullName evidence="1">HD domain-containing protein</fullName>
    </recommendedName>
</protein>
<dbReference type="InterPro" id="IPR003607">
    <property type="entry name" value="HD/PDEase_dom"/>
</dbReference>
<accession>A0A1H5TQM2</accession>
<dbReference type="PANTHER" id="PTHR33594:SF1">
    <property type="entry name" value="HD_PDEASE DOMAIN-CONTAINING PROTEIN"/>
    <property type="match status" value="1"/>
</dbReference>
<dbReference type="Proteomes" id="UP000236721">
    <property type="component" value="Unassembled WGS sequence"/>
</dbReference>
<name>A0A1H5TQM2_9VIBR</name>
<gene>
    <name evidence="2" type="ORF">SAMN04488244_102327</name>
</gene>
<feature type="domain" description="HD" evidence="1">
    <location>
        <begin position="25"/>
        <end position="129"/>
    </location>
</feature>
<dbReference type="PROSITE" id="PS51831">
    <property type="entry name" value="HD"/>
    <property type="match status" value="1"/>
</dbReference>
<dbReference type="AlphaFoldDB" id="A0A1H5TQM2"/>
<dbReference type="Gene3D" id="1.10.3210.50">
    <property type="match status" value="1"/>
</dbReference>
<organism evidence="2 3">
    <name type="scientific">Vibrio hangzhouensis</name>
    <dbReference type="NCBI Taxonomy" id="462991"/>
    <lineage>
        <taxon>Bacteria</taxon>
        <taxon>Pseudomonadati</taxon>
        <taxon>Pseudomonadota</taxon>
        <taxon>Gammaproteobacteria</taxon>
        <taxon>Vibrionales</taxon>
        <taxon>Vibrionaceae</taxon>
        <taxon>Vibrio</taxon>
    </lineage>
</organism>
<evidence type="ECO:0000313" key="3">
    <source>
        <dbReference type="Proteomes" id="UP000236721"/>
    </source>
</evidence>